<feature type="transmembrane region" description="Helical" evidence="1">
    <location>
        <begin position="6"/>
        <end position="25"/>
    </location>
</feature>
<dbReference type="AlphaFoldDB" id="A0A1I4GEI2"/>
<reference evidence="3" key="1">
    <citation type="submission" date="2016-10" db="EMBL/GenBank/DDBJ databases">
        <authorList>
            <person name="Varghese N."/>
            <person name="Submissions S."/>
        </authorList>
    </citation>
    <scope>NUCLEOTIDE SEQUENCE [LARGE SCALE GENOMIC DNA]</scope>
    <source>
        <strain evidence="3">Nm69</strain>
    </source>
</reference>
<proteinExistence type="predicted"/>
<keyword evidence="1" id="KW-1133">Transmembrane helix</keyword>
<dbReference type="Proteomes" id="UP000199533">
    <property type="component" value="Unassembled WGS sequence"/>
</dbReference>
<accession>A0A1I4GEI2</accession>
<gene>
    <name evidence="2" type="ORF">SAMN05216302_105315</name>
</gene>
<sequence>MAFYVFVTFLILTAVFVYFSVDRILSKTDTPKDETPPEFLSTNENTEITQENIQTVSVSLVNDPIPQQQQIIEQQTIQQSSYLQSFQKSMTGTGLPRALTLNKWGVSAIVNQQNV</sequence>
<evidence type="ECO:0000313" key="3">
    <source>
        <dbReference type="Proteomes" id="UP000199533"/>
    </source>
</evidence>
<keyword evidence="1" id="KW-0472">Membrane</keyword>
<keyword evidence="3" id="KW-1185">Reference proteome</keyword>
<keyword evidence="1" id="KW-0812">Transmembrane</keyword>
<dbReference type="EMBL" id="FOSP01000053">
    <property type="protein sequence ID" value="SFL28462.1"/>
    <property type="molecule type" value="Genomic_DNA"/>
</dbReference>
<evidence type="ECO:0000256" key="1">
    <source>
        <dbReference type="SAM" id="Phobius"/>
    </source>
</evidence>
<organism evidence="2 3">
    <name type="scientific">Nitrosomonas aestuarii</name>
    <dbReference type="NCBI Taxonomy" id="52441"/>
    <lineage>
        <taxon>Bacteria</taxon>
        <taxon>Pseudomonadati</taxon>
        <taxon>Pseudomonadota</taxon>
        <taxon>Betaproteobacteria</taxon>
        <taxon>Nitrosomonadales</taxon>
        <taxon>Nitrosomonadaceae</taxon>
        <taxon>Nitrosomonas</taxon>
    </lineage>
</organism>
<evidence type="ECO:0000313" key="2">
    <source>
        <dbReference type="EMBL" id="SFL28462.1"/>
    </source>
</evidence>
<protein>
    <submittedName>
        <fullName evidence="2">Uncharacterized protein</fullName>
    </submittedName>
</protein>
<name>A0A1I4GEI2_9PROT</name>